<dbReference type="EMBL" id="JADBJN010000003">
    <property type="protein sequence ID" value="KAG5672070.1"/>
    <property type="molecule type" value="Genomic_DNA"/>
</dbReference>
<proteinExistence type="predicted"/>
<dbReference type="Proteomes" id="UP001107558">
    <property type="component" value="Chromosome 3"/>
</dbReference>
<gene>
    <name evidence="2" type="ORF">PVAND_002229</name>
</gene>
<dbReference type="AlphaFoldDB" id="A0A9J6BRT2"/>
<reference evidence="2" key="1">
    <citation type="submission" date="2021-03" db="EMBL/GenBank/DDBJ databases">
        <title>Chromosome level genome of the anhydrobiotic midge Polypedilum vanderplanki.</title>
        <authorList>
            <person name="Yoshida Y."/>
            <person name="Kikawada T."/>
            <person name="Gusev O."/>
        </authorList>
    </citation>
    <scope>NUCLEOTIDE SEQUENCE</scope>
    <source>
        <strain evidence="2">NIAS01</strain>
        <tissue evidence="2">Whole body or cell culture</tissue>
    </source>
</reference>
<feature type="chain" id="PRO_5039930481" evidence="1">
    <location>
        <begin position="20"/>
        <end position="172"/>
    </location>
</feature>
<evidence type="ECO:0000313" key="2">
    <source>
        <dbReference type="EMBL" id="KAG5672070.1"/>
    </source>
</evidence>
<accession>A0A9J6BRT2</accession>
<evidence type="ECO:0000313" key="3">
    <source>
        <dbReference type="Proteomes" id="UP001107558"/>
    </source>
</evidence>
<comment type="caution">
    <text evidence="2">The sequence shown here is derived from an EMBL/GenBank/DDBJ whole genome shotgun (WGS) entry which is preliminary data.</text>
</comment>
<sequence length="172" mass="19703">MFFKIFIIFLLIHLKLNLAHKFLENEVCEVKGSMGKIEECSIKNGLLNFHAFTSKPVIKAEFTMASFQLKDGQVKPLFITPKLEWCALVQNGQLKKFPAIKIFFNVFGKHLEIFLKCPIPATRVDIEDLKMPRVVFFPSEIYRAKLFATAWSNDGTKTTLNISTLVQIEGIF</sequence>
<keyword evidence="3" id="KW-1185">Reference proteome</keyword>
<feature type="signal peptide" evidence="1">
    <location>
        <begin position="1"/>
        <end position="19"/>
    </location>
</feature>
<organism evidence="2 3">
    <name type="scientific">Polypedilum vanderplanki</name>
    <name type="common">Sleeping chironomid midge</name>
    <dbReference type="NCBI Taxonomy" id="319348"/>
    <lineage>
        <taxon>Eukaryota</taxon>
        <taxon>Metazoa</taxon>
        <taxon>Ecdysozoa</taxon>
        <taxon>Arthropoda</taxon>
        <taxon>Hexapoda</taxon>
        <taxon>Insecta</taxon>
        <taxon>Pterygota</taxon>
        <taxon>Neoptera</taxon>
        <taxon>Endopterygota</taxon>
        <taxon>Diptera</taxon>
        <taxon>Nematocera</taxon>
        <taxon>Chironomoidea</taxon>
        <taxon>Chironomidae</taxon>
        <taxon>Chironominae</taxon>
        <taxon>Polypedilum</taxon>
        <taxon>Polypedilum</taxon>
    </lineage>
</organism>
<protein>
    <submittedName>
        <fullName evidence="2">Uncharacterized protein</fullName>
    </submittedName>
</protein>
<keyword evidence="1" id="KW-0732">Signal</keyword>
<evidence type="ECO:0000256" key="1">
    <source>
        <dbReference type="SAM" id="SignalP"/>
    </source>
</evidence>
<name>A0A9J6BRT2_POLVA</name>